<dbReference type="RefSeq" id="WP_106458925.1">
    <property type="nucleotide sequence ID" value="NZ_PXOH01000036.1"/>
</dbReference>
<evidence type="ECO:0000313" key="4">
    <source>
        <dbReference type="Proteomes" id="UP000239001"/>
    </source>
</evidence>
<comment type="caution">
    <text evidence="3">The sequence shown here is derived from an EMBL/GenBank/DDBJ whole genome shotgun (WGS) entry which is preliminary data.</text>
</comment>
<proteinExistence type="predicted"/>
<dbReference type="InterPro" id="IPR011765">
    <property type="entry name" value="Pept_M16_N"/>
</dbReference>
<evidence type="ECO:0000259" key="2">
    <source>
        <dbReference type="Pfam" id="PF05193"/>
    </source>
</evidence>
<dbReference type="OrthoDB" id="9811314at2"/>
<dbReference type="AlphaFoldDB" id="A0A2T1LSD7"/>
<dbReference type="InterPro" id="IPR007863">
    <property type="entry name" value="Peptidase_M16_C"/>
</dbReference>
<dbReference type="EMBL" id="PXOH01000036">
    <property type="protein sequence ID" value="PSF32660.1"/>
    <property type="molecule type" value="Genomic_DNA"/>
</dbReference>
<gene>
    <name evidence="3" type="ORF">C7H19_21270</name>
</gene>
<dbReference type="Pfam" id="PF05193">
    <property type="entry name" value="Peptidase_M16_C"/>
    <property type="match status" value="1"/>
</dbReference>
<feature type="domain" description="Peptidase M16 N-terminal" evidence="1">
    <location>
        <begin position="79"/>
        <end position="189"/>
    </location>
</feature>
<feature type="domain" description="Peptidase M16 C-terminal" evidence="2">
    <location>
        <begin position="215"/>
        <end position="392"/>
    </location>
</feature>
<evidence type="ECO:0000313" key="3">
    <source>
        <dbReference type="EMBL" id="PSF32660.1"/>
    </source>
</evidence>
<evidence type="ECO:0000259" key="1">
    <source>
        <dbReference type="Pfam" id="PF00675"/>
    </source>
</evidence>
<dbReference type="Proteomes" id="UP000239001">
    <property type="component" value="Unassembled WGS sequence"/>
</dbReference>
<dbReference type="Gene3D" id="3.30.830.10">
    <property type="entry name" value="Metalloenzyme, LuxS/M16 peptidase-like"/>
    <property type="match status" value="2"/>
</dbReference>
<dbReference type="InterPro" id="IPR011249">
    <property type="entry name" value="Metalloenz_LuxS/M16"/>
</dbReference>
<dbReference type="PANTHER" id="PTHR11851:SF225">
    <property type="entry name" value="NON-PEPTIDASE HOMOLOG YMXG"/>
    <property type="match status" value="1"/>
</dbReference>
<protein>
    <submittedName>
        <fullName evidence="3">Peptidase M16</fullName>
    </submittedName>
</protein>
<sequence>MQKSFKRFQWLGIFVLVMVMVLTLRLPAIAQTPRHYTDLTYPTLPEIKIPKYDRYQLKNGMVVYLMEDHQLPLISGNALIRTGSRLEASEKVGLAELTGTVMRTGGTQYHSAKEVNELIDQNAAIIETGIGTTSGTASFNALKEDIETVFPLFAEIVRYPVFDAQQVTLAKTQQKGEIARRNDDPGDIASREFEKLIYGENSPYARTIEFTTLDNISREDLVGFYKTYVRPDEIILGVVGDFEPQQILALIEKTFGDWTPPATPAKVEIPTASQKYKSGVFLVNQPQLTQSNILLGHLGGKFSNPDYPSLSVMNEVLNGFGGRLFNQLRSRQGLAYSVYGYWGANYDFPGTFLAGGQTRSETTVTFVQSLLKELERIRTQPITKEELELAKDSILNSFVFKFANSGQVLSRLMNYEYYGYPADFIFKYQRGVQETTIADIQRVAQKYLQPEQIVTLVVGNNQTIQPPLSQLGSEVKVVDVTIPQPKS</sequence>
<dbReference type="Pfam" id="PF00675">
    <property type="entry name" value="Peptidase_M16"/>
    <property type="match status" value="1"/>
</dbReference>
<dbReference type="PANTHER" id="PTHR11851">
    <property type="entry name" value="METALLOPROTEASE"/>
    <property type="match status" value="1"/>
</dbReference>
<dbReference type="SUPFAM" id="SSF63411">
    <property type="entry name" value="LuxS/MPP-like metallohydrolase"/>
    <property type="match status" value="2"/>
</dbReference>
<dbReference type="InterPro" id="IPR050361">
    <property type="entry name" value="MPP/UQCRC_Complex"/>
</dbReference>
<reference evidence="3 4" key="2">
    <citation type="submission" date="2018-03" db="EMBL/GenBank/DDBJ databases">
        <authorList>
            <person name="Keele B.F."/>
        </authorList>
    </citation>
    <scope>NUCLEOTIDE SEQUENCE [LARGE SCALE GENOMIC DNA]</scope>
    <source>
        <strain evidence="3 4">CCALA 016</strain>
    </source>
</reference>
<name>A0A2T1LSD7_9CHRO</name>
<dbReference type="GO" id="GO:0046872">
    <property type="term" value="F:metal ion binding"/>
    <property type="evidence" value="ECO:0007669"/>
    <property type="project" value="InterPro"/>
</dbReference>
<organism evidence="3 4">
    <name type="scientific">Aphanothece hegewaldii CCALA 016</name>
    <dbReference type="NCBI Taxonomy" id="2107694"/>
    <lineage>
        <taxon>Bacteria</taxon>
        <taxon>Bacillati</taxon>
        <taxon>Cyanobacteriota</taxon>
        <taxon>Cyanophyceae</taxon>
        <taxon>Oscillatoriophycideae</taxon>
        <taxon>Chroococcales</taxon>
        <taxon>Aphanothecaceae</taxon>
        <taxon>Aphanothece</taxon>
    </lineage>
</organism>
<reference evidence="3 4" key="1">
    <citation type="submission" date="2018-03" db="EMBL/GenBank/DDBJ databases">
        <title>The ancient ancestry and fast evolution of plastids.</title>
        <authorList>
            <person name="Moore K.R."/>
            <person name="Magnabosco C."/>
            <person name="Momper L."/>
            <person name="Gold D.A."/>
            <person name="Bosak T."/>
            <person name="Fournier G.P."/>
        </authorList>
    </citation>
    <scope>NUCLEOTIDE SEQUENCE [LARGE SCALE GENOMIC DNA]</scope>
    <source>
        <strain evidence="3 4">CCALA 016</strain>
    </source>
</reference>
<keyword evidence="4" id="KW-1185">Reference proteome</keyword>
<accession>A0A2T1LSD7</accession>